<feature type="non-terminal residue" evidence="1">
    <location>
        <position position="40"/>
    </location>
</feature>
<evidence type="ECO:0000313" key="1">
    <source>
        <dbReference type="EMBL" id="SVD74685.1"/>
    </source>
</evidence>
<organism evidence="1">
    <name type="scientific">marine metagenome</name>
    <dbReference type="NCBI Taxonomy" id="408172"/>
    <lineage>
        <taxon>unclassified sequences</taxon>
        <taxon>metagenomes</taxon>
        <taxon>ecological metagenomes</taxon>
    </lineage>
</organism>
<dbReference type="InterPro" id="IPR012337">
    <property type="entry name" value="RNaseH-like_sf"/>
</dbReference>
<dbReference type="InterPro" id="IPR037027">
    <property type="entry name" value="YqgF/RNaseH-like_dom_sf"/>
</dbReference>
<protein>
    <recommendedName>
        <fullName evidence="2">YqgF/RNase H-like domain-containing protein</fullName>
    </recommendedName>
</protein>
<dbReference type="Pfam" id="PF03652">
    <property type="entry name" value="RuvX"/>
    <property type="match status" value="1"/>
</dbReference>
<evidence type="ECO:0008006" key="2">
    <source>
        <dbReference type="Google" id="ProtNLM"/>
    </source>
</evidence>
<dbReference type="Gene3D" id="3.30.420.140">
    <property type="entry name" value="YqgF/RNase H-like domain"/>
    <property type="match status" value="1"/>
</dbReference>
<dbReference type="InterPro" id="IPR005227">
    <property type="entry name" value="YqgF"/>
</dbReference>
<gene>
    <name evidence="1" type="ORF">METZ01_LOCUS427539</name>
</gene>
<sequence length="40" mass="4383">MGRILGLDYGDRRIGLALSDPSKMIASPFKFIINTGDDEV</sequence>
<name>A0A382XVI9_9ZZZZ</name>
<proteinExistence type="predicted"/>
<accession>A0A382XVI9</accession>
<dbReference type="AlphaFoldDB" id="A0A382XVI9"/>
<dbReference type="EMBL" id="UINC01170572">
    <property type="protein sequence ID" value="SVD74685.1"/>
    <property type="molecule type" value="Genomic_DNA"/>
</dbReference>
<dbReference type="GO" id="GO:0006364">
    <property type="term" value="P:rRNA processing"/>
    <property type="evidence" value="ECO:0007669"/>
    <property type="project" value="InterPro"/>
</dbReference>
<reference evidence="1" key="1">
    <citation type="submission" date="2018-05" db="EMBL/GenBank/DDBJ databases">
        <authorList>
            <person name="Lanie J.A."/>
            <person name="Ng W.-L."/>
            <person name="Kazmierczak K.M."/>
            <person name="Andrzejewski T.M."/>
            <person name="Davidsen T.M."/>
            <person name="Wayne K.J."/>
            <person name="Tettelin H."/>
            <person name="Glass J.I."/>
            <person name="Rusch D."/>
            <person name="Podicherti R."/>
            <person name="Tsui H.-C.T."/>
            <person name="Winkler M.E."/>
        </authorList>
    </citation>
    <scope>NUCLEOTIDE SEQUENCE</scope>
</reference>
<dbReference type="SUPFAM" id="SSF53098">
    <property type="entry name" value="Ribonuclease H-like"/>
    <property type="match status" value="1"/>
</dbReference>